<keyword evidence="5" id="KW-1185">Reference proteome</keyword>
<dbReference type="Pfam" id="PF02928">
    <property type="entry name" value="zf-C5HC2"/>
    <property type="match status" value="1"/>
</dbReference>
<evidence type="ECO:0000313" key="4">
    <source>
        <dbReference type="EMBL" id="QDZ24946.1"/>
    </source>
</evidence>
<protein>
    <submittedName>
        <fullName evidence="4">JmjC domain-containing protein</fullName>
    </submittedName>
</protein>
<dbReference type="Pfam" id="PF02375">
    <property type="entry name" value="JmjN"/>
    <property type="match status" value="1"/>
</dbReference>
<dbReference type="SMART" id="SM00558">
    <property type="entry name" value="JmjC"/>
    <property type="match status" value="1"/>
</dbReference>
<feature type="region of interest" description="Disordered" evidence="1">
    <location>
        <begin position="1"/>
        <end position="41"/>
    </location>
</feature>
<dbReference type="Pfam" id="PF02373">
    <property type="entry name" value="JmjC"/>
    <property type="match status" value="1"/>
</dbReference>
<dbReference type="GO" id="GO:0000785">
    <property type="term" value="C:chromatin"/>
    <property type="evidence" value="ECO:0007669"/>
    <property type="project" value="TreeGrafter"/>
</dbReference>
<evidence type="ECO:0000256" key="1">
    <source>
        <dbReference type="SAM" id="MobiDB-lite"/>
    </source>
</evidence>
<dbReference type="PROSITE" id="PS51184">
    <property type="entry name" value="JMJC"/>
    <property type="match status" value="1"/>
</dbReference>
<proteinExistence type="predicted"/>
<feature type="domain" description="JmjC" evidence="3">
    <location>
        <begin position="202"/>
        <end position="365"/>
    </location>
</feature>
<dbReference type="PROSITE" id="PS51183">
    <property type="entry name" value="JMJN"/>
    <property type="match status" value="1"/>
</dbReference>
<dbReference type="InterPro" id="IPR003349">
    <property type="entry name" value="JmjN"/>
</dbReference>
<dbReference type="InterPro" id="IPR003347">
    <property type="entry name" value="JmjC_dom"/>
</dbReference>
<organism evidence="4 5">
    <name type="scientific">Chloropicon primus</name>
    <dbReference type="NCBI Taxonomy" id="1764295"/>
    <lineage>
        <taxon>Eukaryota</taxon>
        <taxon>Viridiplantae</taxon>
        <taxon>Chlorophyta</taxon>
        <taxon>Chloropicophyceae</taxon>
        <taxon>Chloropicales</taxon>
        <taxon>Chloropicaceae</taxon>
        <taxon>Chloropicon</taxon>
    </lineage>
</organism>
<dbReference type="EMBL" id="CP031048">
    <property type="protein sequence ID" value="QDZ24946.1"/>
    <property type="molecule type" value="Genomic_DNA"/>
</dbReference>
<name>A0A5B8MXU4_9CHLO</name>
<dbReference type="AlphaFoldDB" id="A0A5B8MXU4"/>
<gene>
    <name evidence="4" type="ORF">A3770_15p74640</name>
</gene>
<accession>A0A5B8MXU4</accession>
<dbReference type="SUPFAM" id="SSF51197">
    <property type="entry name" value="Clavaminate synthase-like"/>
    <property type="match status" value="1"/>
</dbReference>
<reference evidence="4 5" key="1">
    <citation type="submission" date="2018-07" db="EMBL/GenBank/DDBJ databases">
        <title>The complete nuclear genome of the prasinophyte Chloropicon primus (CCMP1205).</title>
        <authorList>
            <person name="Pombert J.-F."/>
            <person name="Otis C."/>
            <person name="Turmel M."/>
            <person name="Lemieux C."/>
        </authorList>
    </citation>
    <scope>NUCLEOTIDE SEQUENCE [LARGE SCALE GENOMIC DNA]</scope>
    <source>
        <strain evidence="4 5">CCMP1205</strain>
    </source>
</reference>
<evidence type="ECO:0000259" key="3">
    <source>
        <dbReference type="PROSITE" id="PS51184"/>
    </source>
</evidence>
<dbReference type="STRING" id="1764295.A0A5B8MXU4"/>
<dbReference type="GO" id="GO:0005634">
    <property type="term" value="C:nucleus"/>
    <property type="evidence" value="ECO:0007669"/>
    <property type="project" value="TreeGrafter"/>
</dbReference>
<dbReference type="InterPro" id="IPR004198">
    <property type="entry name" value="Znf_C5HC2"/>
</dbReference>
<dbReference type="Gene3D" id="2.60.120.650">
    <property type="entry name" value="Cupin"/>
    <property type="match status" value="1"/>
</dbReference>
<dbReference type="Proteomes" id="UP000316726">
    <property type="component" value="Chromosome 15"/>
</dbReference>
<dbReference type="PANTHER" id="PTHR10694">
    <property type="entry name" value="LYSINE-SPECIFIC DEMETHYLASE"/>
    <property type="match status" value="1"/>
</dbReference>
<evidence type="ECO:0000313" key="5">
    <source>
        <dbReference type="Proteomes" id="UP000316726"/>
    </source>
</evidence>
<feature type="domain" description="JmjN" evidence="2">
    <location>
        <begin position="54"/>
        <end position="95"/>
    </location>
</feature>
<dbReference type="SMART" id="SM00545">
    <property type="entry name" value="JmjN"/>
    <property type="match status" value="1"/>
</dbReference>
<dbReference type="OrthoDB" id="1678912at2759"/>
<evidence type="ECO:0000259" key="2">
    <source>
        <dbReference type="PROSITE" id="PS51183"/>
    </source>
</evidence>
<sequence length="536" mass="61542">MAAVSVPSASSGRPKRRREVTKRYEGPDDDGDMRKAISNSLKHQKRVELQVPEAPVFYPTAEEFSDPLRYISKITPQAEHYGICKIIPPQGYKPKTDFPKDSGLRFPTKRQKVQFLQEGRPFGTGKKYTMGEYQQYAEEFRQAYLREHALEREEGCSEQEHNARIEKEFWNIVETGSKDVTVDYANDLNSAKFGSGFDHDADCKWNMNTIHQEPRSLLREIQCEIQGVTKPWLYMGSLFTSFCWHTEDHYLYSLNYMHKGHPKTWYGIPNSSKEGFDLALKNFMPKRFKKNPDILYQLITLLSPSYCMEQGVHVNHAVQKEGEFIVTFPNAYHGGFSHGLNCAEAVNFALPEWMPFGTRAMEDYHKVTKKGGKRSDVFAHDQLLYHLGSKLSKVILKNKEKIGKPEDPKQLSTCIKAIVTDSLPFEAKPFVKTLLQDFSKSAKYELHYRQWLKSVNLKSKDNVSYSNAQPPQCWVCKNMPYFSHVQCKNHPERFACPQHAFAQCDCPCEDKGLAVVVSDYGIQSMQNFIGSIAKSM</sequence>
<dbReference type="GO" id="GO:0010468">
    <property type="term" value="P:regulation of gene expression"/>
    <property type="evidence" value="ECO:0007669"/>
    <property type="project" value="TreeGrafter"/>
</dbReference>
<dbReference type="GO" id="GO:0032452">
    <property type="term" value="F:histone demethylase activity"/>
    <property type="evidence" value="ECO:0007669"/>
    <property type="project" value="TreeGrafter"/>
</dbReference>